<reference evidence="2" key="2">
    <citation type="submission" date="2010-05" db="EMBL/GenBank/DDBJ databases">
        <title>The Genome Sequence of Magnaporthe poae strain ATCC 64411.</title>
        <authorList>
            <consortium name="The Broad Institute Genome Sequencing Platform"/>
            <consortium name="Broad Institute Genome Sequencing Center for Infectious Disease"/>
            <person name="Ma L.-J."/>
            <person name="Dead R."/>
            <person name="Young S."/>
            <person name="Zeng Q."/>
            <person name="Koehrsen M."/>
            <person name="Alvarado L."/>
            <person name="Berlin A."/>
            <person name="Chapman S.B."/>
            <person name="Chen Z."/>
            <person name="Freedman E."/>
            <person name="Gellesch M."/>
            <person name="Goldberg J."/>
            <person name="Griggs A."/>
            <person name="Gujja S."/>
            <person name="Heilman E.R."/>
            <person name="Heiman D."/>
            <person name="Hepburn T."/>
            <person name="Howarth C."/>
            <person name="Jen D."/>
            <person name="Larson L."/>
            <person name="Mehta T."/>
            <person name="Neiman D."/>
            <person name="Pearson M."/>
            <person name="Roberts A."/>
            <person name="Saif S."/>
            <person name="Shea T."/>
            <person name="Shenoy N."/>
            <person name="Sisk P."/>
            <person name="Stolte C."/>
            <person name="Sykes S."/>
            <person name="Walk T."/>
            <person name="White J."/>
            <person name="Yandava C."/>
            <person name="Haas B."/>
            <person name="Nusbaum C."/>
            <person name="Birren B."/>
        </authorList>
    </citation>
    <scope>NUCLEOTIDE SEQUENCE</scope>
    <source>
        <strain evidence="2">ATCC 64411</strain>
    </source>
</reference>
<reference evidence="3" key="5">
    <citation type="submission" date="2015-06" db="UniProtKB">
        <authorList>
            <consortium name="EnsemblFungi"/>
        </authorList>
    </citation>
    <scope>IDENTIFICATION</scope>
    <source>
        <strain evidence="3">ATCC 64411</strain>
    </source>
</reference>
<name>A0A0C4DP17_MAGP6</name>
<accession>A0A0C4DP17</accession>
<reference evidence="4" key="1">
    <citation type="submission" date="2010-05" db="EMBL/GenBank/DDBJ databases">
        <title>The genome sequence of Magnaporthe poae strain ATCC 64411.</title>
        <authorList>
            <person name="Ma L.-J."/>
            <person name="Dead R."/>
            <person name="Young S."/>
            <person name="Zeng Q."/>
            <person name="Koehrsen M."/>
            <person name="Alvarado L."/>
            <person name="Berlin A."/>
            <person name="Chapman S.B."/>
            <person name="Chen Z."/>
            <person name="Freedman E."/>
            <person name="Gellesch M."/>
            <person name="Goldberg J."/>
            <person name="Griggs A."/>
            <person name="Gujja S."/>
            <person name="Heilman E.R."/>
            <person name="Heiman D."/>
            <person name="Hepburn T."/>
            <person name="Howarth C."/>
            <person name="Jen D."/>
            <person name="Larson L."/>
            <person name="Mehta T."/>
            <person name="Neiman D."/>
            <person name="Pearson M."/>
            <person name="Roberts A."/>
            <person name="Saif S."/>
            <person name="Shea T."/>
            <person name="Shenoy N."/>
            <person name="Sisk P."/>
            <person name="Stolte C."/>
            <person name="Sykes S."/>
            <person name="Walk T."/>
            <person name="White J."/>
            <person name="Yandava C."/>
            <person name="Haas B."/>
            <person name="Nusbaum C."/>
            <person name="Birren B."/>
        </authorList>
    </citation>
    <scope>NUCLEOTIDE SEQUENCE [LARGE SCALE GENOMIC DNA]</scope>
    <source>
        <strain evidence="4">ATCC 64411 / 73-15</strain>
    </source>
</reference>
<feature type="transmembrane region" description="Helical" evidence="1">
    <location>
        <begin position="105"/>
        <end position="127"/>
    </location>
</feature>
<dbReference type="EMBL" id="ADBL01000381">
    <property type="status" value="NOT_ANNOTATED_CDS"/>
    <property type="molecule type" value="Genomic_DNA"/>
</dbReference>
<keyword evidence="1" id="KW-0472">Membrane</keyword>
<keyword evidence="1" id="KW-1133">Transmembrane helix</keyword>
<dbReference type="EMBL" id="GL876966">
    <property type="protein sequence ID" value="KLU82495.1"/>
    <property type="molecule type" value="Genomic_DNA"/>
</dbReference>
<reference evidence="3" key="4">
    <citation type="journal article" date="2015" name="G3 (Bethesda)">
        <title>Genome sequences of three phytopathogenic species of the Magnaporthaceae family of fungi.</title>
        <authorList>
            <person name="Okagaki L.H."/>
            <person name="Nunes C.C."/>
            <person name="Sailsbery J."/>
            <person name="Clay B."/>
            <person name="Brown D."/>
            <person name="John T."/>
            <person name="Oh Y."/>
            <person name="Young N."/>
            <person name="Fitzgerald M."/>
            <person name="Haas B.J."/>
            <person name="Zeng Q."/>
            <person name="Young S."/>
            <person name="Adiconis X."/>
            <person name="Fan L."/>
            <person name="Levin J.Z."/>
            <person name="Mitchell T.K."/>
            <person name="Okubara P.A."/>
            <person name="Farman M.L."/>
            <person name="Kohn L.M."/>
            <person name="Birren B."/>
            <person name="Ma L.-J."/>
            <person name="Dean R.A."/>
        </authorList>
    </citation>
    <scope>NUCLEOTIDE SEQUENCE</scope>
    <source>
        <strain evidence="3">ATCC 64411 / 73-15</strain>
    </source>
</reference>
<keyword evidence="1" id="KW-0812">Transmembrane</keyword>
<dbReference type="EnsemblFungi" id="MAPG_01567T0">
    <property type="protein sequence ID" value="MAPG_01567T0"/>
    <property type="gene ID" value="MAPG_01567"/>
</dbReference>
<sequence length="133" mass="15324">MSRSNPSHGRVRILALLALPHPPPNRPHHHHLEARTAWHTPVLNSYSWPLYASKKPATYLGRFSVRRSNQLQSLSHGQPGRCYEILRQNDHSGAARQHRIYQPAIVKLIGVPIPFFFLHFLPVFTYIPNILFP</sequence>
<dbReference type="Proteomes" id="UP000011715">
    <property type="component" value="Unassembled WGS sequence"/>
</dbReference>
<reference evidence="2" key="3">
    <citation type="submission" date="2011-03" db="EMBL/GenBank/DDBJ databases">
        <title>Annotation of Magnaporthe poae ATCC 64411.</title>
        <authorList>
            <person name="Ma L.-J."/>
            <person name="Dead R."/>
            <person name="Young S.K."/>
            <person name="Zeng Q."/>
            <person name="Gargeya S."/>
            <person name="Fitzgerald M."/>
            <person name="Haas B."/>
            <person name="Abouelleil A."/>
            <person name="Alvarado L."/>
            <person name="Arachchi H.M."/>
            <person name="Berlin A."/>
            <person name="Brown A."/>
            <person name="Chapman S.B."/>
            <person name="Chen Z."/>
            <person name="Dunbar C."/>
            <person name="Freedman E."/>
            <person name="Gearin G."/>
            <person name="Gellesch M."/>
            <person name="Goldberg J."/>
            <person name="Griggs A."/>
            <person name="Gujja S."/>
            <person name="Heiman D."/>
            <person name="Howarth C."/>
            <person name="Larson L."/>
            <person name="Lui A."/>
            <person name="MacDonald P.J.P."/>
            <person name="Mehta T."/>
            <person name="Montmayeur A."/>
            <person name="Murphy C."/>
            <person name="Neiman D."/>
            <person name="Pearson M."/>
            <person name="Priest M."/>
            <person name="Roberts A."/>
            <person name="Saif S."/>
            <person name="Shea T."/>
            <person name="Shenoy N."/>
            <person name="Sisk P."/>
            <person name="Stolte C."/>
            <person name="Sykes S."/>
            <person name="Yandava C."/>
            <person name="Wortman J."/>
            <person name="Nusbaum C."/>
            <person name="Birren B."/>
        </authorList>
    </citation>
    <scope>NUCLEOTIDE SEQUENCE</scope>
    <source>
        <strain evidence="2">ATCC 64411</strain>
    </source>
</reference>
<protein>
    <submittedName>
        <fullName evidence="2 3">Uncharacterized protein</fullName>
    </submittedName>
</protein>
<evidence type="ECO:0000313" key="2">
    <source>
        <dbReference type="EMBL" id="KLU82495.1"/>
    </source>
</evidence>
<evidence type="ECO:0000313" key="3">
    <source>
        <dbReference type="EnsemblFungi" id="MAPG_01567T0"/>
    </source>
</evidence>
<evidence type="ECO:0000256" key="1">
    <source>
        <dbReference type="SAM" id="Phobius"/>
    </source>
</evidence>
<organism evidence="3 4">
    <name type="scientific">Magnaporthiopsis poae (strain ATCC 64411 / 73-15)</name>
    <name type="common">Kentucky bluegrass fungus</name>
    <name type="synonym">Magnaporthe poae</name>
    <dbReference type="NCBI Taxonomy" id="644358"/>
    <lineage>
        <taxon>Eukaryota</taxon>
        <taxon>Fungi</taxon>
        <taxon>Dikarya</taxon>
        <taxon>Ascomycota</taxon>
        <taxon>Pezizomycotina</taxon>
        <taxon>Sordariomycetes</taxon>
        <taxon>Sordariomycetidae</taxon>
        <taxon>Magnaporthales</taxon>
        <taxon>Magnaporthaceae</taxon>
        <taxon>Magnaporthiopsis</taxon>
    </lineage>
</organism>
<keyword evidence="4" id="KW-1185">Reference proteome</keyword>
<proteinExistence type="predicted"/>
<gene>
    <name evidence="2" type="ORF">MAPG_01567</name>
</gene>
<evidence type="ECO:0000313" key="4">
    <source>
        <dbReference type="Proteomes" id="UP000011715"/>
    </source>
</evidence>
<dbReference type="VEuPathDB" id="FungiDB:MAPG_01567"/>
<dbReference type="AlphaFoldDB" id="A0A0C4DP17"/>